<dbReference type="EC" id="1.6.99.1" evidence="7"/>
<dbReference type="RefSeq" id="WP_077847458.1">
    <property type="nucleotide sequence ID" value="NZ_LZZM01000152.1"/>
</dbReference>
<evidence type="ECO:0000256" key="5">
    <source>
        <dbReference type="ARBA" id="ARBA00023002"/>
    </source>
</evidence>
<dbReference type="PANTHER" id="PTHR43303:SF4">
    <property type="entry name" value="NADPH DEHYDROGENASE C23G7.10C-RELATED"/>
    <property type="match status" value="1"/>
</dbReference>
<dbReference type="InterPro" id="IPR044152">
    <property type="entry name" value="YqjM-like"/>
</dbReference>
<evidence type="ECO:0000256" key="2">
    <source>
        <dbReference type="ARBA" id="ARBA00022630"/>
    </source>
</evidence>
<evidence type="ECO:0000256" key="3">
    <source>
        <dbReference type="ARBA" id="ARBA00022643"/>
    </source>
</evidence>
<dbReference type="AlphaFoldDB" id="A0A1S8TI35"/>
<evidence type="ECO:0000259" key="6">
    <source>
        <dbReference type="Pfam" id="PF00724"/>
    </source>
</evidence>
<dbReference type="GO" id="GO:0003959">
    <property type="term" value="F:NADPH dehydrogenase activity"/>
    <property type="evidence" value="ECO:0007669"/>
    <property type="project" value="UniProtKB-EC"/>
</dbReference>
<keyword evidence="4" id="KW-0521">NADP</keyword>
<evidence type="ECO:0000313" key="7">
    <source>
        <dbReference type="EMBL" id="OOM77428.1"/>
    </source>
</evidence>
<reference evidence="7 8" key="1">
    <citation type="submission" date="2016-05" db="EMBL/GenBank/DDBJ databases">
        <title>Microbial solvent formation.</title>
        <authorList>
            <person name="Poehlein A."/>
            <person name="Montoya Solano J.D."/>
            <person name="Flitsch S."/>
            <person name="Krabben P."/>
            <person name="Duerre P."/>
            <person name="Daniel R."/>
        </authorList>
    </citation>
    <scope>NUCLEOTIDE SEQUENCE [LARGE SCALE GENOMIC DNA]</scope>
    <source>
        <strain evidence="7 8">DSM 2619</strain>
    </source>
</reference>
<dbReference type="InterPro" id="IPR013785">
    <property type="entry name" value="Aldolase_TIM"/>
</dbReference>
<dbReference type="STRING" id="29367.CLPUN_23270"/>
<keyword evidence="8" id="KW-1185">Reference proteome</keyword>
<dbReference type="GO" id="GO:0050661">
    <property type="term" value="F:NADP binding"/>
    <property type="evidence" value="ECO:0007669"/>
    <property type="project" value="InterPro"/>
</dbReference>
<protein>
    <submittedName>
        <fullName evidence="7">NADPH dehydrogenase</fullName>
        <ecNumber evidence="7">1.6.99.1</ecNumber>
    </submittedName>
</protein>
<dbReference type="Pfam" id="PF00724">
    <property type="entry name" value="Oxidored_FMN"/>
    <property type="match status" value="1"/>
</dbReference>
<name>A0A1S8TI35_9CLOT</name>
<dbReference type="EMBL" id="LZZM01000152">
    <property type="protein sequence ID" value="OOM77428.1"/>
    <property type="molecule type" value="Genomic_DNA"/>
</dbReference>
<gene>
    <name evidence="7" type="primary">namA</name>
    <name evidence="7" type="ORF">CLPUN_23270</name>
</gene>
<dbReference type="PANTHER" id="PTHR43303">
    <property type="entry name" value="NADPH DEHYDROGENASE C23G7.10C-RELATED"/>
    <property type="match status" value="1"/>
</dbReference>
<evidence type="ECO:0000256" key="4">
    <source>
        <dbReference type="ARBA" id="ARBA00022857"/>
    </source>
</evidence>
<dbReference type="CDD" id="cd02803">
    <property type="entry name" value="OYE_like_FMN_family"/>
    <property type="match status" value="1"/>
</dbReference>
<dbReference type="InterPro" id="IPR001155">
    <property type="entry name" value="OxRdtase_FMN_N"/>
</dbReference>
<comment type="caution">
    <text evidence="7">The sequence shown here is derived from an EMBL/GenBank/DDBJ whole genome shotgun (WGS) entry which is preliminary data.</text>
</comment>
<keyword evidence="3" id="KW-0288">FMN</keyword>
<dbReference type="Proteomes" id="UP000190890">
    <property type="component" value="Unassembled WGS sequence"/>
</dbReference>
<feature type="domain" description="NADH:flavin oxidoreductase/NADH oxidase N-terminal" evidence="6">
    <location>
        <begin position="3"/>
        <end position="320"/>
    </location>
</feature>
<dbReference type="GO" id="GO:0010181">
    <property type="term" value="F:FMN binding"/>
    <property type="evidence" value="ECO:0007669"/>
    <property type="project" value="InterPro"/>
</dbReference>
<dbReference type="SUPFAM" id="SSF51395">
    <property type="entry name" value="FMN-linked oxidoreductases"/>
    <property type="match status" value="1"/>
</dbReference>
<keyword evidence="5 7" id="KW-0560">Oxidoreductase</keyword>
<organism evidence="7 8">
    <name type="scientific">Clostridium puniceum</name>
    <dbReference type="NCBI Taxonomy" id="29367"/>
    <lineage>
        <taxon>Bacteria</taxon>
        <taxon>Bacillati</taxon>
        <taxon>Bacillota</taxon>
        <taxon>Clostridia</taxon>
        <taxon>Eubacteriales</taxon>
        <taxon>Clostridiaceae</taxon>
        <taxon>Clostridium</taxon>
    </lineage>
</organism>
<keyword evidence="2" id="KW-0285">Flavoprotein</keyword>
<comment type="cofactor">
    <cofactor evidence="1">
        <name>FMN</name>
        <dbReference type="ChEBI" id="CHEBI:58210"/>
    </cofactor>
</comment>
<sequence>MKKLFKEFNIKNVKMKNRICVPPMVVGFAKDGYVAPENIERYKKLAQGGAGLIIQEATCINADGKLSEKQLGIWKDDQIEGLKKIVNAVHEENCPIFIQIHHAGVVGISENPICPSAYEYKNSARTVIGREMTIEDIKSIQNDYIEAARRSYEAGYDGIELHGCHGYLISQFLNKRVNKRTDEYGSNPEKFVIEILEGIRKVTPKEFVVGIRLGGFEPTIEDGLHYAKVLEKNGIDFLDISYGFFSEQEMHVTEGYKFSNAVYSAEKIKEEVSVPVFAVNGIYVAETAEEILNETNVDIVDIGKGALINPNWANAAKEGKDTGKCLSCAKCMWFGQSKACPGKVIFEKNNEQI</sequence>
<dbReference type="Gene3D" id="3.20.20.70">
    <property type="entry name" value="Aldolase class I"/>
    <property type="match status" value="1"/>
</dbReference>
<accession>A0A1S8TI35</accession>
<dbReference type="OrthoDB" id="9772736at2"/>
<proteinExistence type="predicted"/>
<evidence type="ECO:0000313" key="8">
    <source>
        <dbReference type="Proteomes" id="UP000190890"/>
    </source>
</evidence>
<evidence type="ECO:0000256" key="1">
    <source>
        <dbReference type="ARBA" id="ARBA00001917"/>
    </source>
</evidence>